<dbReference type="NCBIfam" id="TIGR00199">
    <property type="entry name" value="PncC_domain"/>
    <property type="match status" value="1"/>
</dbReference>
<evidence type="ECO:0000259" key="2">
    <source>
        <dbReference type="Pfam" id="PF02464"/>
    </source>
</evidence>
<evidence type="ECO:0000313" key="4">
    <source>
        <dbReference type="Proteomes" id="UP001595685"/>
    </source>
</evidence>
<name>A0ABV7WNN8_9MICO</name>
<reference evidence="4" key="1">
    <citation type="journal article" date="2019" name="Int. J. Syst. Evol. Microbiol.">
        <title>The Global Catalogue of Microorganisms (GCM) 10K type strain sequencing project: providing services to taxonomists for standard genome sequencing and annotation.</title>
        <authorList>
            <consortium name="The Broad Institute Genomics Platform"/>
            <consortium name="The Broad Institute Genome Sequencing Center for Infectious Disease"/>
            <person name="Wu L."/>
            <person name="Ma J."/>
        </authorList>
    </citation>
    <scope>NUCLEOTIDE SEQUENCE [LARGE SCALE GENOMIC DNA]</scope>
    <source>
        <strain evidence="4">NCAIM B.02333</strain>
    </source>
</reference>
<dbReference type="Proteomes" id="UP001595685">
    <property type="component" value="Unassembled WGS sequence"/>
</dbReference>
<dbReference type="Pfam" id="PF02464">
    <property type="entry name" value="CinA"/>
    <property type="match status" value="1"/>
</dbReference>
<feature type="region of interest" description="Disordered" evidence="1">
    <location>
        <begin position="1"/>
        <end position="23"/>
    </location>
</feature>
<dbReference type="RefSeq" id="WP_340295574.1">
    <property type="nucleotide sequence ID" value="NZ_JBBEOI010000262.1"/>
</dbReference>
<feature type="domain" description="CinA C-terminal" evidence="2">
    <location>
        <begin position="28"/>
        <end position="178"/>
    </location>
</feature>
<dbReference type="Gene3D" id="3.90.950.20">
    <property type="entry name" value="CinA-like"/>
    <property type="match status" value="1"/>
</dbReference>
<dbReference type="InterPro" id="IPR036653">
    <property type="entry name" value="CinA-like_C"/>
</dbReference>
<sequence>MTGAHDPVAGPGHDRDADPASDPADVADLAAQVVRRLVGAGTTLGVAESLTGGALSAALVSVPGASAAYRGAVVAYATDLKAAVLGVPQDLLDAHGAVHPDVAAAMAAGAARVTGSTWGLATTGVAGPTPQDGRPVGAVHVAVAGPVARVQSLRLPGGREQVRRASTAAALRLLLSCLPG</sequence>
<evidence type="ECO:0000313" key="3">
    <source>
        <dbReference type="EMBL" id="MFC3690166.1"/>
    </source>
</evidence>
<accession>A0ABV7WNN8</accession>
<evidence type="ECO:0000256" key="1">
    <source>
        <dbReference type="SAM" id="MobiDB-lite"/>
    </source>
</evidence>
<keyword evidence="4" id="KW-1185">Reference proteome</keyword>
<dbReference type="EMBL" id="JBHRWW010000017">
    <property type="protein sequence ID" value="MFC3690166.1"/>
    <property type="molecule type" value="Genomic_DNA"/>
</dbReference>
<dbReference type="InterPro" id="IPR008136">
    <property type="entry name" value="CinA_C"/>
</dbReference>
<organism evidence="3 4">
    <name type="scientific">Aquipuribacter hungaricus</name>
    <dbReference type="NCBI Taxonomy" id="545624"/>
    <lineage>
        <taxon>Bacteria</taxon>
        <taxon>Bacillati</taxon>
        <taxon>Actinomycetota</taxon>
        <taxon>Actinomycetes</taxon>
        <taxon>Micrococcales</taxon>
        <taxon>Intrasporangiaceae</taxon>
        <taxon>Aquipuribacter</taxon>
    </lineage>
</organism>
<comment type="caution">
    <text evidence="3">The sequence shown here is derived from an EMBL/GenBank/DDBJ whole genome shotgun (WGS) entry which is preliminary data.</text>
</comment>
<dbReference type="SUPFAM" id="SSF142433">
    <property type="entry name" value="CinA-like"/>
    <property type="match status" value="1"/>
</dbReference>
<proteinExistence type="predicted"/>
<protein>
    <submittedName>
        <fullName evidence="3">CinA family protein</fullName>
    </submittedName>
</protein>
<gene>
    <name evidence="3" type="ORF">ACFOLH_17610</name>
</gene>